<evidence type="ECO:0000256" key="5">
    <source>
        <dbReference type="ARBA" id="ARBA00022741"/>
    </source>
</evidence>
<dbReference type="Gene3D" id="3.30.300.30">
    <property type="match status" value="1"/>
</dbReference>
<feature type="domain" description="AMP-binding enzyme C-terminal" evidence="14">
    <location>
        <begin position="600"/>
        <end position="674"/>
    </location>
</feature>
<keyword evidence="11" id="KW-0599">Photoprotein</keyword>
<evidence type="ECO:0000313" key="15">
    <source>
        <dbReference type="EMBL" id="CAD7392426.1"/>
    </source>
</evidence>
<dbReference type="InterPro" id="IPR000873">
    <property type="entry name" value="AMP-dep_synth/lig_dom"/>
</dbReference>
<feature type="domain" description="AMP-dependent synthetase/ligase" evidence="13">
    <location>
        <begin position="180"/>
        <end position="549"/>
    </location>
</feature>
<evidence type="ECO:0000256" key="3">
    <source>
        <dbReference type="ARBA" id="ARBA00012532"/>
    </source>
</evidence>
<evidence type="ECO:0000259" key="13">
    <source>
        <dbReference type="Pfam" id="PF00501"/>
    </source>
</evidence>
<keyword evidence="10" id="KW-0455">Luminescence</keyword>
<dbReference type="PANTHER" id="PTHR24096">
    <property type="entry name" value="LONG-CHAIN-FATTY-ACID--COA LIGASE"/>
    <property type="match status" value="1"/>
</dbReference>
<dbReference type="InterPro" id="IPR045851">
    <property type="entry name" value="AMP-bd_C_sf"/>
</dbReference>
<dbReference type="PROSITE" id="PS00455">
    <property type="entry name" value="AMP_BINDING"/>
    <property type="match status" value="1"/>
</dbReference>
<dbReference type="EMBL" id="OC316545">
    <property type="protein sequence ID" value="CAD7392426.1"/>
    <property type="molecule type" value="Genomic_DNA"/>
</dbReference>
<dbReference type="GO" id="GO:0046949">
    <property type="term" value="P:fatty-acyl-CoA biosynthetic process"/>
    <property type="evidence" value="ECO:0007669"/>
    <property type="project" value="TreeGrafter"/>
</dbReference>
<accession>A0A7R9GRM3</accession>
<gene>
    <name evidence="15" type="ORF">TCEB3V08_LOCUS450</name>
</gene>
<comment type="catalytic activity">
    <reaction evidence="12">
        <text>firefly D-luciferin + ATP + O2 = firefly oxyluciferin + hnu + AMP + CO2 + diphosphate</text>
        <dbReference type="Rhea" id="RHEA:10732"/>
        <dbReference type="ChEBI" id="CHEBI:15379"/>
        <dbReference type="ChEBI" id="CHEBI:16526"/>
        <dbReference type="ChEBI" id="CHEBI:16792"/>
        <dbReference type="ChEBI" id="CHEBI:30212"/>
        <dbReference type="ChEBI" id="CHEBI:30616"/>
        <dbReference type="ChEBI" id="CHEBI:33019"/>
        <dbReference type="ChEBI" id="CHEBI:58038"/>
        <dbReference type="ChEBI" id="CHEBI:456215"/>
        <dbReference type="EC" id="1.13.12.7"/>
    </reaction>
</comment>
<dbReference type="GO" id="GO:0004467">
    <property type="term" value="F:long-chain fatty acid-CoA ligase activity"/>
    <property type="evidence" value="ECO:0007669"/>
    <property type="project" value="TreeGrafter"/>
</dbReference>
<evidence type="ECO:0000259" key="14">
    <source>
        <dbReference type="Pfam" id="PF13193"/>
    </source>
</evidence>
<keyword evidence="7" id="KW-0560">Oxidoreductase</keyword>
<dbReference type="FunFam" id="3.40.50.12780:FF:000003">
    <property type="entry name" value="Long-chain-fatty-acid--CoA ligase FadD"/>
    <property type="match status" value="1"/>
</dbReference>
<evidence type="ECO:0000256" key="8">
    <source>
        <dbReference type="ARBA" id="ARBA00023033"/>
    </source>
</evidence>
<dbReference type="FunFam" id="3.30.300.30:FF:000007">
    <property type="entry name" value="4-coumarate--CoA ligase 2"/>
    <property type="match status" value="1"/>
</dbReference>
<evidence type="ECO:0000256" key="4">
    <source>
        <dbReference type="ARBA" id="ARBA00019043"/>
    </source>
</evidence>
<evidence type="ECO:0000256" key="11">
    <source>
        <dbReference type="ARBA" id="ARBA00023262"/>
    </source>
</evidence>
<dbReference type="Pfam" id="PF00501">
    <property type="entry name" value="AMP-binding"/>
    <property type="match status" value="1"/>
</dbReference>
<keyword evidence="8" id="KW-0503">Monooxygenase</keyword>
<reference evidence="15" key="1">
    <citation type="submission" date="2020-11" db="EMBL/GenBank/DDBJ databases">
        <authorList>
            <person name="Tran Van P."/>
        </authorList>
    </citation>
    <scope>NUCLEOTIDE SEQUENCE</scope>
</reference>
<keyword evidence="6" id="KW-0067">ATP-binding</keyword>
<evidence type="ECO:0000256" key="6">
    <source>
        <dbReference type="ARBA" id="ARBA00022840"/>
    </source>
</evidence>
<keyword evidence="9" id="KW-0576">Peroxisome</keyword>
<dbReference type="CDD" id="cd05911">
    <property type="entry name" value="Firefly_Luc_like"/>
    <property type="match status" value="1"/>
</dbReference>
<comment type="subcellular location">
    <subcellularLocation>
        <location evidence="1">Peroxisome</location>
    </subcellularLocation>
</comment>
<dbReference type="PANTHER" id="PTHR24096:SF422">
    <property type="entry name" value="BCDNA.GH02901"/>
    <property type="match status" value="1"/>
</dbReference>
<dbReference type="Pfam" id="PF13193">
    <property type="entry name" value="AMP-binding_C"/>
    <property type="match status" value="1"/>
</dbReference>
<dbReference type="Gene3D" id="3.40.50.12780">
    <property type="entry name" value="N-terminal domain of ligase-like"/>
    <property type="match status" value="1"/>
</dbReference>
<organism evidence="15">
    <name type="scientific">Timema cristinae</name>
    <name type="common">Walking stick</name>
    <dbReference type="NCBI Taxonomy" id="61476"/>
    <lineage>
        <taxon>Eukaryota</taxon>
        <taxon>Metazoa</taxon>
        <taxon>Ecdysozoa</taxon>
        <taxon>Arthropoda</taxon>
        <taxon>Hexapoda</taxon>
        <taxon>Insecta</taxon>
        <taxon>Pterygota</taxon>
        <taxon>Neoptera</taxon>
        <taxon>Polyneoptera</taxon>
        <taxon>Phasmatodea</taxon>
        <taxon>Timematodea</taxon>
        <taxon>Timematoidea</taxon>
        <taxon>Timematidae</taxon>
        <taxon>Timema</taxon>
    </lineage>
</organism>
<evidence type="ECO:0000256" key="2">
    <source>
        <dbReference type="ARBA" id="ARBA00006432"/>
    </source>
</evidence>
<evidence type="ECO:0000256" key="1">
    <source>
        <dbReference type="ARBA" id="ARBA00004275"/>
    </source>
</evidence>
<dbReference type="GO" id="GO:0008218">
    <property type="term" value="P:bioluminescence"/>
    <property type="evidence" value="ECO:0007669"/>
    <property type="project" value="UniProtKB-KW"/>
</dbReference>
<dbReference type="GO" id="GO:0005777">
    <property type="term" value="C:peroxisome"/>
    <property type="evidence" value="ECO:0007669"/>
    <property type="project" value="UniProtKB-SubCell"/>
</dbReference>
<proteinExistence type="inferred from homology"/>
<keyword evidence="5" id="KW-0547">Nucleotide-binding</keyword>
<sequence>MVGELGYTLAQSNRQAGASYPGNPIATSFKVVSQLVLSTHQTVARFAKEMLSQLNPLRFGLTRKRPSWVKVCGTIGACKLWWSSPHQTSHFPSNQIRHYSSVEALHVIKSPYPDIQIPDTNLIDFIWQNLDQWPDHTAVARDKDCLKKHILRLQFNQFSRRRTWTTRFNPPPLEKNTAGALVCGVTGREYTFAEIRLLSKRFASALLKSGYGRGDKLAIILPNTPEYPIIFLGAIEAGLIVCPINPIYSKDELYKLLKLSGAKCIITVAANYTTVLQAISMLESLEKPFIIVTQGTEVTTTIPEGAVNFQELIAKDVDTSLLSTVQPASPNDVVAIPFSSGTTGLPKGVQLTHMNLVANILQVTLRPHLNYQEPTTKTSQDAFLCILPMFHIYGLSFIMLTRLFHGVKLVTLPKFEATTFLSSIKRHKVPTLFVVPPIILFLGSSATVKSHHLDSVRYLGNAAAPIGTMDIEKLHRKSPHIHVFQGYGLTETSPCVILMPKELNNISSIGHLIPNTEAKVVDLVTDLTLPVGGVGELWIRGPQVMKGYLDNIEATNDVIDKDNWLRTGDLACYDEKNLFYIKDRLKELIKVKGYQVAPAELEEILRSHPSVAEAAVIGVPDKRAGEVPRAFVVCTTEVSEDELKNYVAGKVSDFKQLAGGVTFLESIPKNPSGKILRKLLKEEYRRGNVVFDKGTNVEILLYLCLNVCVTTSTIEERKGLGRLNSEEVHPHLHALRVENHLGQTRPQCTQQDLNANFPVFRLHIDTCN</sequence>
<name>A0A7R9GRM3_TIMCR</name>
<protein>
    <recommendedName>
        <fullName evidence="4">Luciferin 4-monooxygenase</fullName>
        <ecNumber evidence="3">1.13.12.7</ecNumber>
    </recommendedName>
</protein>
<dbReference type="GO" id="GO:0005524">
    <property type="term" value="F:ATP binding"/>
    <property type="evidence" value="ECO:0007669"/>
    <property type="project" value="UniProtKB-KW"/>
</dbReference>
<evidence type="ECO:0000256" key="12">
    <source>
        <dbReference type="ARBA" id="ARBA00048497"/>
    </source>
</evidence>
<dbReference type="AlphaFoldDB" id="A0A7R9GRM3"/>
<dbReference type="InterPro" id="IPR025110">
    <property type="entry name" value="AMP-bd_C"/>
</dbReference>
<dbReference type="InterPro" id="IPR020845">
    <property type="entry name" value="AMP-binding_CS"/>
</dbReference>
<dbReference type="SUPFAM" id="SSF56801">
    <property type="entry name" value="Acetyl-CoA synthetase-like"/>
    <property type="match status" value="1"/>
</dbReference>
<dbReference type="InterPro" id="IPR042099">
    <property type="entry name" value="ANL_N_sf"/>
</dbReference>
<dbReference type="EC" id="1.13.12.7" evidence="3"/>
<comment type="similarity">
    <text evidence="2">Belongs to the ATP-dependent AMP-binding enzyme family.</text>
</comment>
<dbReference type="GO" id="GO:0004497">
    <property type="term" value="F:monooxygenase activity"/>
    <property type="evidence" value="ECO:0007669"/>
    <property type="project" value="UniProtKB-KW"/>
</dbReference>
<evidence type="ECO:0000256" key="7">
    <source>
        <dbReference type="ARBA" id="ARBA00023002"/>
    </source>
</evidence>
<evidence type="ECO:0000256" key="9">
    <source>
        <dbReference type="ARBA" id="ARBA00023140"/>
    </source>
</evidence>
<evidence type="ECO:0000256" key="10">
    <source>
        <dbReference type="ARBA" id="ARBA00023223"/>
    </source>
</evidence>